<evidence type="ECO:0000256" key="1">
    <source>
        <dbReference type="ARBA" id="ARBA00022490"/>
    </source>
</evidence>
<sequence>MCGDSATSFLRALPKCEQHIHIEGSLEPQMLFELADKHGMKLDERMYSTIPALEERYRNFANLDDFLAYFNKAMDVLIDEEDFAALAYAYMKRVSGDGLVHAEVFFDPQAHTGRGIALDVVVKGLKKGLAQGEGDFGITTELIMCFVKHLSVESAQQAVLEMQPWVASGDVIGLGADSSEKDNPPSTFASVYETAREVGFPRLTMHSGEEGPASWVRQTVFDLGINRVDHGVHAADDDKLLDELAPRGTFFTLCPLSNVRLRVHKSVSESPIPKLLAKGIKFSLNSDDPAYFGGYVLDNYLAVHDAFQFDKATWRQIAQNGIDGSWCSDERKAAMSAHLERVMVEWEGKEI</sequence>
<dbReference type="Proteomes" id="UP000311382">
    <property type="component" value="Unassembled WGS sequence"/>
</dbReference>
<organism evidence="9 10">
    <name type="scientific">Rhodotorula diobovata</name>
    <dbReference type="NCBI Taxonomy" id="5288"/>
    <lineage>
        <taxon>Eukaryota</taxon>
        <taxon>Fungi</taxon>
        <taxon>Dikarya</taxon>
        <taxon>Basidiomycota</taxon>
        <taxon>Pucciniomycotina</taxon>
        <taxon>Microbotryomycetes</taxon>
        <taxon>Sporidiobolales</taxon>
        <taxon>Sporidiobolaceae</taxon>
        <taxon>Rhodotorula</taxon>
    </lineage>
</organism>
<dbReference type="PANTHER" id="PTHR43114">
    <property type="entry name" value="ADENINE DEAMINASE"/>
    <property type="match status" value="1"/>
</dbReference>
<dbReference type="STRING" id="5288.A0A5C5FPY2"/>
<dbReference type="GO" id="GO:0043103">
    <property type="term" value="P:hypoxanthine salvage"/>
    <property type="evidence" value="ECO:0007669"/>
    <property type="project" value="UniProtKB-UniRule"/>
</dbReference>
<comment type="caution">
    <text evidence="9">The sequence shown here is derived from an EMBL/GenBank/DDBJ whole genome shotgun (WGS) entry which is preliminary data.</text>
</comment>
<dbReference type="Pfam" id="PF00962">
    <property type="entry name" value="A_deaminase"/>
    <property type="match status" value="1"/>
</dbReference>
<dbReference type="EC" id="3.5.4.2" evidence="7"/>
<dbReference type="GO" id="GO:0000034">
    <property type="term" value="F:adenine deaminase activity"/>
    <property type="evidence" value="ECO:0007669"/>
    <property type="project" value="UniProtKB-UniRule"/>
</dbReference>
<comment type="cofactor">
    <cofactor evidence="7">
        <name>Zn(2+)</name>
        <dbReference type="ChEBI" id="CHEBI:29105"/>
    </cofactor>
    <text evidence="7">Binds 1 zinc ion per subunit.</text>
</comment>
<dbReference type="InterPro" id="IPR001365">
    <property type="entry name" value="A_deaminase_dom"/>
</dbReference>
<dbReference type="NCBIfam" id="TIGR01430">
    <property type="entry name" value="aden_deam"/>
    <property type="match status" value="1"/>
</dbReference>
<evidence type="ECO:0000259" key="8">
    <source>
        <dbReference type="Pfam" id="PF00962"/>
    </source>
</evidence>
<comment type="similarity">
    <text evidence="7">Belongs to the metallo-dependent hydrolases superfamily. Adenosine and AMP deaminases family. Adenine deaminase type 2 subfamily.</text>
</comment>
<keyword evidence="6 7" id="KW-0539">Nucleus</keyword>
<keyword evidence="4 7" id="KW-0862">Zinc</keyword>
<evidence type="ECO:0000313" key="10">
    <source>
        <dbReference type="Proteomes" id="UP000311382"/>
    </source>
</evidence>
<name>A0A5C5FPY2_9BASI</name>
<dbReference type="Gene3D" id="3.20.20.140">
    <property type="entry name" value="Metal-dependent hydrolases"/>
    <property type="match status" value="1"/>
</dbReference>
<dbReference type="GO" id="GO:0006146">
    <property type="term" value="P:adenine catabolic process"/>
    <property type="evidence" value="ECO:0007669"/>
    <property type="project" value="UniProtKB-UniRule"/>
</dbReference>
<evidence type="ECO:0000256" key="2">
    <source>
        <dbReference type="ARBA" id="ARBA00022723"/>
    </source>
</evidence>
<evidence type="ECO:0000256" key="6">
    <source>
        <dbReference type="ARBA" id="ARBA00023242"/>
    </source>
</evidence>
<dbReference type="AlphaFoldDB" id="A0A5C5FPY2"/>
<dbReference type="EMBL" id="SOZI01000127">
    <property type="protein sequence ID" value="TNY18675.1"/>
    <property type="molecule type" value="Genomic_DNA"/>
</dbReference>
<feature type="binding site" evidence="7">
    <location>
        <position position="287"/>
    </location>
    <ligand>
        <name>Zn(2+)</name>
        <dbReference type="ChEBI" id="CHEBI:29105"/>
        <note>catalytic</note>
    </ligand>
</feature>
<protein>
    <recommendedName>
        <fullName evidence="7">Adenine deaminase</fullName>
        <shortName evidence="7">ADE</shortName>
        <ecNumber evidence="7">3.5.4.2</ecNumber>
    </recommendedName>
    <alternativeName>
        <fullName evidence="7">Adenine aminohydrolase</fullName>
        <shortName evidence="7">AAH</shortName>
    </alternativeName>
</protein>
<evidence type="ECO:0000256" key="3">
    <source>
        <dbReference type="ARBA" id="ARBA00022801"/>
    </source>
</evidence>
<feature type="site" description="Important for catalytic activity" evidence="7">
    <location>
        <position position="230"/>
    </location>
</feature>
<dbReference type="OrthoDB" id="272271at2759"/>
<dbReference type="GO" id="GO:0009168">
    <property type="term" value="P:purine ribonucleoside monophosphate biosynthetic process"/>
    <property type="evidence" value="ECO:0007669"/>
    <property type="project" value="InterPro"/>
</dbReference>
<evidence type="ECO:0000313" key="9">
    <source>
        <dbReference type="EMBL" id="TNY18675.1"/>
    </source>
</evidence>
<evidence type="ECO:0000256" key="7">
    <source>
        <dbReference type="HAMAP-Rule" id="MF_03145"/>
    </source>
</evidence>
<feature type="binding site" evidence="7">
    <location>
        <position position="19"/>
    </location>
    <ligand>
        <name>Zn(2+)</name>
        <dbReference type="ChEBI" id="CHEBI:29105"/>
        <note>catalytic</note>
    </ligand>
</feature>
<dbReference type="InterPro" id="IPR006330">
    <property type="entry name" value="Ado/ade_deaminase"/>
</dbReference>
<dbReference type="InterPro" id="IPR006650">
    <property type="entry name" value="A/AMP_deam_AS"/>
</dbReference>
<keyword evidence="5 7" id="KW-0546">Nucleotide metabolism</keyword>
<keyword evidence="3 7" id="KW-0378">Hydrolase</keyword>
<dbReference type="SUPFAM" id="SSF51556">
    <property type="entry name" value="Metallo-dependent hydrolases"/>
    <property type="match status" value="1"/>
</dbReference>
<evidence type="ECO:0000256" key="4">
    <source>
        <dbReference type="ARBA" id="ARBA00022833"/>
    </source>
</evidence>
<gene>
    <name evidence="7" type="primary">AAH1</name>
    <name evidence="9" type="ORF">DMC30DRAFT_41788</name>
</gene>
<dbReference type="CDD" id="cd01320">
    <property type="entry name" value="ADA"/>
    <property type="match status" value="1"/>
</dbReference>
<keyword evidence="2 7" id="KW-0479">Metal-binding</keyword>
<proteinExistence type="inferred from homology"/>
<dbReference type="GO" id="GO:0009117">
    <property type="term" value="P:nucleotide metabolic process"/>
    <property type="evidence" value="ECO:0007669"/>
    <property type="project" value="UniProtKB-KW"/>
</dbReference>
<evidence type="ECO:0000256" key="5">
    <source>
        <dbReference type="ARBA" id="ARBA00023080"/>
    </source>
</evidence>
<dbReference type="PANTHER" id="PTHR43114:SF6">
    <property type="entry name" value="ADENINE DEAMINASE"/>
    <property type="match status" value="1"/>
</dbReference>
<dbReference type="InterPro" id="IPR032466">
    <property type="entry name" value="Metal_Hydrolase"/>
</dbReference>
<dbReference type="GO" id="GO:0005829">
    <property type="term" value="C:cytosol"/>
    <property type="evidence" value="ECO:0007669"/>
    <property type="project" value="TreeGrafter"/>
</dbReference>
<dbReference type="HAMAP" id="MF_01962">
    <property type="entry name" value="Adenine_deaminase"/>
    <property type="match status" value="1"/>
</dbReference>
<dbReference type="GO" id="GO:0008270">
    <property type="term" value="F:zinc ion binding"/>
    <property type="evidence" value="ECO:0007669"/>
    <property type="project" value="UniProtKB-UniRule"/>
</dbReference>
<accession>A0A5C5FPY2</accession>
<dbReference type="GO" id="GO:0005634">
    <property type="term" value="C:nucleus"/>
    <property type="evidence" value="ECO:0007669"/>
    <property type="project" value="UniProtKB-SubCell"/>
</dbReference>
<reference evidence="9 10" key="1">
    <citation type="submission" date="2019-03" db="EMBL/GenBank/DDBJ databases">
        <title>Rhodosporidium diobovatum UCD-FST 08-225 genome sequencing, assembly, and annotation.</title>
        <authorList>
            <person name="Fakankun I.U."/>
            <person name="Fristensky B."/>
            <person name="Levin D.B."/>
        </authorList>
    </citation>
    <scope>NUCLEOTIDE SEQUENCE [LARGE SCALE GENOMIC DNA]</scope>
    <source>
        <strain evidence="9 10">UCD-FST 08-225</strain>
    </source>
</reference>
<keyword evidence="10" id="KW-1185">Reference proteome</keyword>
<feature type="binding site" evidence="7">
    <location>
        <position position="21"/>
    </location>
    <ligand>
        <name>Zn(2+)</name>
        <dbReference type="ChEBI" id="CHEBI:29105"/>
        <note>catalytic</note>
    </ligand>
</feature>
<feature type="binding site" evidence="7">
    <location>
        <position position="206"/>
    </location>
    <ligand>
        <name>Zn(2+)</name>
        <dbReference type="ChEBI" id="CHEBI:29105"/>
        <note>catalytic</note>
    </ligand>
</feature>
<comment type="subcellular location">
    <subcellularLocation>
        <location evidence="7">Cytoplasm</location>
    </subcellularLocation>
    <subcellularLocation>
        <location evidence="7">Nucleus</location>
    </subcellularLocation>
</comment>
<dbReference type="PROSITE" id="PS00485">
    <property type="entry name" value="A_DEAMINASE"/>
    <property type="match status" value="1"/>
</dbReference>
<feature type="active site" description="Proton donor" evidence="7">
    <location>
        <position position="209"/>
    </location>
</feature>
<dbReference type="InterPro" id="IPR028892">
    <property type="entry name" value="ADE"/>
</dbReference>
<comment type="function">
    <text evidence="7">Catalyzes the hydrolytic deamination of adenine to hypoxanthine. Plays an important role in the purine salvage pathway and in nitrogen catabolism.</text>
</comment>
<feature type="binding site" evidence="7">
    <location>
        <position position="288"/>
    </location>
    <ligand>
        <name>substrate</name>
    </ligand>
</feature>
<keyword evidence="1 7" id="KW-0963">Cytoplasm</keyword>
<comment type="catalytic activity">
    <reaction evidence="7">
        <text>adenine + H2O + H(+) = hypoxanthine + NH4(+)</text>
        <dbReference type="Rhea" id="RHEA:23688"/>
        <dbReference type="ChEBI" id="CHEBI:15377"/>
        <dbReference type="ChEBI" id="CHEBI:15378"/>
        <dbReference type="ChEBI" id="CHEBI:16708"/>
        <dbReference type="ChEBI" id="CHEBI:17368"/>
        <dbReference type="ChEBI" id="CHEBI:28938"/>
        <dbReference type="EC" id="3.5.4.2"/>
    </reaction>
</comment>
<feature type="domain" description="Adenosine deaminase" evidence="8">
    <location>
        <begin position="14"/>
        <end position="338"/>
    </location>
</feature>